<keyword evidence="1" id="KW-0812">Transmembrane</keyword>
<dbReference type="PANTHER" id="PTHR30273:SF2">
    <property type="entry name" value="PROTEIN FECR"/>
    <property type="match status" value="1"/>
</dbReference>
<evidence type="ECO:0000259" key="2">
    <source>
        <dbReference type="Pfam" id="PF04773"/>
    </source>
</evidence>
<evidence type="ECO:0000313" key="5">
    <source>
        <dbReference type="Proteomes" id="UP000020529"/>
    </source>
</evidence>
<dbReference type="Pfam" id="PF04773">
    <property type="entry name" value="FecR"/>
    <property type="match status" value="1"/>
</dbReference>
<dbReference type="InterPro" id="IPR032508">
    <property type="entry name" value="FecR_C"/>
</dbReference>
<dbReference type="AlphaFoldDB" id="A0A015TSC0"/>
<dbReference type="Gene3D" id="3.55.50.30">
    <property type="match status" value="1"/>
</dbReference>
<dbReference type="Pfam" id="PF16344">
    <property type="entry name" value="FecR_C"/>
    <property type="match status" value="1"/>
</dbReference>
<dbReference type="PANTHER" id="PTHR30273">
    <property type="entry name" value="PERIPLASMIC SIGNAL SENSOR AND SIGMA FACTOR ACTIVATOR FECR-RELATED"/>
    <property type="match status" value="1"/>
</dbReference>
<protein>
    <submittedName>
        <fullName evidence="4">FecR family protein</fullName>
    </submittedName>
</protein>
<feature type="domain" description="Protein FecR C-terminal" evidence="3">
    <location>
        <begin position="253"/>
        <end position="324"/>
    </location>
</feature>
<dbReference type="Proteomes" id="UP000020529">
    <property type="component" value="Unassembled WGS sequence"/>
</dbReference>
<dbReference type="InterPro" id="IPR006860">
    <property type="entry name" value="FecR"/>
</dbReference>
<reference evidence="4 5" key="1">
    <citation type="submission" date="2014-02" db="EMBL/GenBank/DDBJ databases">
        <authorList>
            <person name="Sears C."/>
            <person name="Carroll K."/>
            <person name="Sack B.R."/>
            <person name="Qadri F."/>
            <person name="Myers L.L."/>
            <person name="Chung G.-T."/>
            <person name="Escheverria P."/>
            <person name="Fraser C.M."/>
            <person name="Sadzewicz L."/>
            <person name="Shefchek K.A."/>
            <person name="Tallon L."/>
            <person name="Das S.P."/>
            <person name="Daugherty S."/>
            <person name="Mongodin E.F."/>
        </authorList>
    </citation>
    <scope>NUCLEOTIDE SEQUENCE [LARGE SCALE GENOMIC DNA]</scope>
    <source>
        <strain evidence="5">3988T(B)14</strain>
    </source>
</reference>
<organism evidence="4 5">
    <name type="scientific">Bacteroides fragilis str. 3988T(B)14</name>
    <dbReference type="NCBI Taxonomy" id="1339315"/>
    <lineage>
        <taxon>Bacteria</taxon>
        <taxon>Pseudomonadati</taxon>
        <taxon>Bacteroidota</taxon>
        <taxon>Bacteroidia</taxon>
        <taxon>Bacteroidales</taxon>
        <taxon>Bacteroidaceae</taxon>
        <taxon>Bacteroides</taxon>
    </lineage>
</organism>
<evidence type="ECO:0000259" key="3">
    <source>
        <dbReference type="Pfam" id="PF16344"/>
    </source>
</evidence>
<dbReference type="Gene3D" id="2.60.120.1440">
    <property type="match status" value="1"/>
</dbReference>
<keyword evidence="1" id="KW-0472">Membrane</keyword>
<name>A0A015TSC0_BACFG</name>
<dbReference type="FunFam" id="2.60.120.1440:FF:000001">
    <property type="entry name" value="Putative anti-sigma factor"/>
    <property type="match status" value="1"/>
</dbReference>
<accession>A0A015TSC0</accession>
<dbReference type="EMBL" id="JGCY01000356">
    <property type="protein sequence ID" value="EXY73531.1"/>
    <property type="molecule type" value="Genomic_DNA"/>
</dbReference>
<dbReference type="PIRSF" id="PIRSF018266">
    <property type="entry name" value="FecR"/>
    <property type="match status" value="1"/>
</dbReference>
<proteinExistence type="predicted"/>
<dbReference type="InterPro" id="IPR012373">
    <property type="entry name" value="Ferrdict_sens_TM"/>
</dbReference>
<keyword evidence="1" id="KW-1133">Transmembrane helix</keyword>
<gene>
    <name evidence="4" type="ORF">M124_2677</name>
</gene>
<evidence type="ECO:0000256" key="1">
    <source>
        <dbReference type="SAM" id="Phobius"/>
    </source>
</evidence>
<dbReference type="RefSeq" id="WP_022347735.1">
    <property type="nucleotide sequence ID" value="NZ_JGCY01000356.1"/>
</dbReference>
<sequence>MSDAYKIIHNFMAFIASPDLKNKVWTWLLDPSGKQRKEEALLQIWDEYRPEADAGTRHSLRKFQKRAGLSSARPAYLHRWAHIAAILLIPLISIITAYIYVEHHTQEVRFVECIVPKGEQKQITLPDGSIITLNSGSIFLYPTQFTGDTRSVYLSGEGHFTVAPNKKLPFVVATNHLDICVLGTQFNLQAYPFDRRTITTLESGSVAVRKKNQPNNFITLEPNQQLDYENRSGRFNKTDIDASVYSGWTKGEMNFISQSLREILRTLERSYAVSIQLSSDLMESNRINSDLYTIKFKRRDDIFHVLDIVTKTVGGITYKVEKDESISICPLK</sequence>
<dbReference type="PATRIC" id="fig|1339315.3.peg.3365"/>
<comment type="caution">
    <text evidence="4">The sequence shown here is derived from an EMBL/GenBank/DDBJ whole genome shotgun (WGS) entry which is preliminary data.</text>
</comment>
<dbReference type="GO" id="GO:0016989">
    <property type="term" value="F:sigma factor antagonist activity"/>
    <property type="evidence" value="ECO:0007669"/>
    <property type="project" value="TreeGrafter"/>
</dbReference>
<feature type="transmembrane region" description="Helical" evidence="1">
    <location>
        <begin position="80"/>
        <end position="101"/>
    </location>
</feature>
<evidence type="ECO:0000313" key="4">
    <source>
        <dbReference type="EMBL" id="EXY73531.1"/>
    </source>
</evidence>
<feature type="domain" description="FecR protein" evidence="2">
    <location>
        <begin position="116"/>
        <end position="206"/>
    </location>
</feature>